<evidence type="ECO:0000313" key="2">
    <source>
        <dbReference type="EMBL" id="MBH8561084.1"/>
    </source>
</evidence>
<evidence type="ECO:0000256" key="1">
    <source>
        <dbReference type="SAM" id="Coils"/>
    </source>
</evidence>
<dbReference type="AlphaFoldDB" id="A0A8J7HRI1"/>
<feature type="coiled-coil region" evidence="1">
    <location>
        <begin position="143"/>
        <end position="170"/>
    </location>
</feature>
<gene>
    <name evidence="2" type="ORF">I8748_02620</name>
</gene>
<dbReference type="RefSeq" id="WP_198123108.1">
    <property type="nucleotide sequence ID" value="NZ_JAECZC010000002.1"/>
</dbReference>
<sequence length="187" mass="21102">MVQLSERPGTKKITNLHDKFLYKIGAIYDAEIRFLEGQQLSWQYSQHQQLKSLIETHIRETEQQIKNLEQVFSTLGQQPQRVNCDVAAGLISDGQKLVLLASDNPTIVDLALAGEQAKVEQLEIVTYRDLIKNAEVLGQNQVVQLLQQNLQQEEQTAQKLEQLKPQLIQEAQSAQGSSTASSHKKSR</sequence>
<dbReference type="InterPro" id="IPR047114">
    <property type="entry name" value="YciF"/>
</dbReference>
<keyword evidence="3" id="KW-1185">Reference proteome</keyword>
<dbReference type="Gene3D" id="1.20.1260.10">
    <property type="match status" value="1"/>
</dbReference>
<dbReference type="EMBL" id="JAECZC010000002">
    <property type="protein sequence ID" value="MBH8561084.1"/>
    <property type="molecule type" value="Genomic_DNA"/>
</dbReference>
<dbReference type="Proteomes" id="UP000632766">
    <property type="component" value="Unassembled WGS sequence"/>
</dbReference>
<dbReference type="SUPFAM" id="SSF47240">
    <property type="entry name" value="Ferritin-like"/>
    <property type="match status" value="1"/>
</dbReference>
<dbReference type="InterPro" id="IPR010287">
    <property type="entry name" value="DUF892_YciF-like"/>
</dbReference>
<organism evidence="2 3">
    <name type="scientific">Amazonocrinis nigriterrae CENA67</name>
    <dbReference type="NCBI Taxonomy" id="2794033"/>
    <lineage>
        <taxon>Bacteria</taxon>
        <taxon>Bacillati</taxon>
        <taxon>Cyanobacteriota</taxon>
        <taxon>Cyanophyceae</taxon>
        <taxon>Nostocales</taxon>
        <taxon>Nostocaceae</taxon>
        <taxon>Amazonocrinis</taxon>
        <taxon>Amazonocrinis nigriterrae</taxon>
    </lineage>
</organism>
<dbReference type="InterPro" id="IPR012347">
    <property type="entry name" value="Ferritin-like"/>
</dbReference>
<name>A0A8J7HRI1_9NOST</name>
<protein>
    <submittedName>
        <fullName evidence="2">Ferritin-like domain-containing protein</fullName>
    </submittedName>
</protein>
<dbReference type="InterPro" id="IPR009078">
    <property type="entry name" value="Ferritin-like_SF"/>
</dbReference>
<dbReference type="PANTHER" id="PTHR30565">
    <property type="entry name" value="PROTEIN YCIF"/>
    <property type="match status" value="1"/>
</dbReference>
<evidence type="ECO:0000313" key="3">
    <source>
        <dbReference type="Proteomes" id="UP000632766"/>
    </source>
</evidence>
<accession>A0A8J7HRI1</accession>
<feature type="coiled-coil region" evidence="1">
    <location>
        <begin position="51"/>
        <end position="78"/>
    </location>
</feature>
<comment type="caution">
    <text evidence="2">The sequence shown here is derived from an EMBL/GenBank/DDBJ whole genome shotgun (WGS) entry which is preliminary data.</text>
</comment>
<dbReference type="Pfam" id="PF05974">
    <property type="entry name" value="DUF892"/>
    <property type="match status" value="1"/>
</dbReference>
<proteinExistence type="predicted"/>
<dbReference type="PANTHER" id="PTHR30565:SF9">
    <property type="entry name" value="PROTEIN YCIF"/>
    <property type="match status" value="1"/>
</dbReference>
<keyword evidence="1" id="KW-0175">Coiled coil</keyword>
<reference evidence="2 3" key="1">
    <citation type="journal article" date="2021" name="Int. J. Syst. Evol. Microbiol.">
        <title>Amazonocrinis nigriterrae gen. nov., sp. nov., Atlanticothrix silvestris gen. nov., sp. nov. and Dendronalium phyllosphericum gen. nov., sp. nov., nostocacean cyanobacteria from Brazilian environments.</title>
        <authorList>
            <person name="Alvarenga D.O."/>
            <person name="Andreote A.P.D."/>
            <person name="Branco L.H.Z."/>
            <person name="Delbaje E."/>
            <person name="Cruz R.B."/>
            <person name="Varani A.M."/>
            <person name="Fiore M.F."/>
        </authorList>
    </citation>
    <scope>NUCLEOTIDE SEQUENCE [LARGE SCALE GENOMIC DNA]</scope>
    <source>
        <strain evidence="2 3">CENA67</strain>
    </source>
</reference>